<dbReference type="EMBL" id="KN820388">
    <property type="protein sequence ID" value="KIJ06310.1"/>
    <property type="molecule type" value="Genomic_DNA"/>
</dbReference>
<dbReference type="AlphaFoldDB" id="A0A0C9SUW0"/>
<gene>
    <name evidence="1" type="ORF">PAXINDRAFT_20488</name>
</gene>
<organism evidence="1 2">
    <name type="scientific">Paxillus involutus ATCC 200175</name>
    <dbReference type="NCBI Taxonomy" id="664439"/>
    <lineage>
        <taxon>Eukaryota</taxon>
        <taxon>Fungi</taxon>
        <taxon>Dikarya</taxon>
        <taxon>Basidiomycota</taxon>
        <taxon>Agaricomycotina</taxon>
        <taxon>Agaricomycetes</taxon>
        <taxon>Agaricomycetidae</taxon>
        <taxon>Boletales</taxon>
        <taxon>Paxilineae</taxon>
        <taxon>Paxillaceae</taxon>
        <taxon>Paxillus</taxon>
    </lineage>
</organism>
<keyword evidence="2" id="KW-1185">Reference proteome</keyword>
<sequence length="270" mass="30371">MSHHNFLKSPLGSEMNRCWTEITIDFNIIGAASDLRKIFEHFPPENLDAPHFLASHTEIDGKHTANFSGKHSFQLQNATTLLLGITPTLHPILQHIARNAAAMEVDGFNIDDIPPFEWDSTGLTFRAIVAAPSDAWWEDLNALREDPDPMNWEYIPNMKGNNQFWEALKEYSEEAAGQNIPSQSPSRLLHNIHNSIARSINALGDDINTIQADIEVTTRSLSRLLSRAPEDSMATLAEIRSRLGQGEDRFWARRFEEMDTIIAKGSVVDV</sequence>
<dbReference type="HOGENOM" id="CLU_068505_0_0_1"/>
<protein>
    <submittedName>
        <fullName evidence="1">Uncharacterized protein</fullName>
    </submittedName>
</protein>
<name>A0A0C9SUW0_PAXIN</name>
<dbReference type="Proteomes" id="UP000053647">
    <property type="component" value="Unassembled WGS sequence"/>
</dbReference>
<reference evidence="2" key="2">
    <citation type="submission" date="2015-01" db="EMBL/GenBank/DDBJ databases">
        <title>Evolutionary Origins and Diversification of the Mycorrhizal Mutualists.</title>
        <authorList>
            <consortium name="DOE Joint Genome Institute"/>
            <consortium name="Mycorrhizal Genomics Consortium"/>
            <person name="Kohler A."/>
            <person name="Kuo A."/>
            <person name="Nagy L.G."/>
            <person name="Floudas D."/>
            <person name="Copeland A."/>
            <person name="Barry K.W."/>
            <person name="Cichocki N."/>
            <person name="Veneault-Fourrey C."/>
            <person name="LaButti K."/>
            <person name="Lindquist E.A."/>
            <person name="Lipzen A."/>
            <person name="Lundell T."/>
            <person name="Morin E."/>
            <person name="Murat C."/>
            <person name="Riley R."/>
            <person name="Ohm R."/>
            <person name="Sun H."/>
            <person name="Tunlid A."/>
            <person name="Henrissat B."/>
            <person name="Grigoriev I.V."/>
            <person name="Hibbett D.S."/>
            <person name="Martin F."/>
        </authorList>
    </citation>
    <scope>NUCLEOTIDE SEQUENCE [LARGE SCALE GENOMIC DNA]</scope>
    <source>
        <strain evidence="2">ATCC 200175</strain>
    </source>
</reference>
<accession>A0A0C9SUW0</accession>
<proteinExistence type="predicted"/>
<evidence type="ECO:0000313" key="2">
    <source>
        <dbReference type="Proteomes" id="UP000053647"/>
    </source>
</evidence>
<reference evidence="1 2" key="1">
    <citation type="submission" date="2014-06" db="EMBL/GenBank/DDBJ databases">
        <authorList>
            <consortium name="DOE Joint Genome Institute"/>
            <person name="Kuo A."/>
            <person name="Kohler A."/>
            <person name="Nagy L.G."/>
            <person name="Floudas D."/>
            <person name="Copeland A."/>
            <person name="Barry K.W."/>
            <person name="Cichocki N."/>
            <person name="Veneault-Fourrey C."/>
            <person name="LaButti K."/>
            <person name="Lindquist E.A."/>
            <person name="Lipzen A."/>
            <person name="Lundell T."/>
            <person name="Morin E."/>
            <person name="Murat C."/>
            <person name="Sun H."/>
            <person name="Tunlid A."/>
            <person name="Henrissat B."/>
            <person name="Grigoriev I.V."/>
            <person name="Hibbett D.S."/>
            <person name="Martin F."/>
            <person name="Nordberg H.P."/>
            <person name="Cantor M.N."/>
            <person name="Hua S.X."/>
        </authorList>
    </citation>
    <scope>NUCLEOTIDE SEQUENCE [LARGE SCALE GENOMIC DNA]</scope>
    <source>
        <strain evidence="1 2">ATCC 200175</strain>
    </source>
</reference>
<evidence type="ECO:0000313" key="1">
    <source>
        <dbReference type="EMBL" id="KIJ06310.1"/>
    </source>
</evidence>